<keyword evidence="2" id="KW-1185">Reference proteome</keyword>
<dbReference type="AlphaFoldDB" id="A0A453C346"/>
<evidence type="ECO:0000313" key="1">
    <source>
        <dbReference type="EnsemblPlants" id="AET2Gv20719200.3"/>
    </source>
</evidence>
<reference evidence="1" key="3">
    <citation type="journal article" date="2017" name="Nature">
        <title>Genome sequence of the progenitor of the wheat D genome Aegilops tauschii.</title>
        <authorList>
            <person name="Luo M.C."/>
            <person name="Gu Y.Q."/>
            <person name="Puiu D."/>
            <person name="Wang H."/>
            <person name="Twardziok S.O."/>
            <person name="Deal K.R."/>
            <person name="Huo N."/>
            <person name="Zhu T."/>
            <person name="Wang L."/>
            <person name="Wang Y."/>
            <person name="McGuire P.E."/>
            <person name="Liu S."/>
            <person name="Long H."/>
            <person name="Ramasamy R.K."/>
            <person name="Rodriguez J.C."/>
            <person name="Van S.L."/>
            <person name="Yuan L."/>
            <person name="Wang Z."/>
            <person name="Xia Z."/>
            <person name="Xiao L."/>
            <person name="Anderson O.D."/>
            <person name="Ouyang S."/>
            <person name="Liang Y."/>
            <person name="Zimin A.V."/>
            <person name="Pertea G."/>
            <person name="Qi P."/>
            <person name="Bennetzen J.L."/>
            <person name="Dai X."/>
            <person name="Dawson M.W."/>
            <person name="Muller H.G."/>
            <person name="Kugler K."/>
            <person name="Rivarola-Duarte L."/>
            <person name="Spannagl M."/>
            <person name="Mayer K.F.X."/>
            <person name="Lu F.H."/>
            <person name="Bevan M.W."/>
            <person name="Leroy P."/>
            <person name="Li P."/>
            <person name="You F.M."/>
            <person name="Sun Q."/>
            <person name="Liu Z."/>
            <person name="Lyons E."/>
            <person name="Wicker T."/>
            <person name="Salzberg S.L."/>
            <person name="Devos K.M."/>
            <person name="Dvorak J."/>
        </authorList>
    </citation>
    <scope>NUCLEOTIDE SEQUENCE [LARGE SCALE GENOMIC DNA]</scope>
    <source>
        <strain evidence="1">cv. AL8/78</strain>
    </source>
</reference>
<evidence type="ECO:0000313" key="2">
    <source>
        <dbReference type="Proteomes" id="UP000015105"/>
    </source>
</evidence>
<proteinExistence type="predicted"/>
<reference evidence="1" key="5">
    <citation type="journal article" date="2021" name="G3 (Bethesda)">
        <title>Aegilops tauschii genome assembly Aet v5.0 features greater sequence contiguity and improved annotation.</title>
        <authorList>
            <person name="Wang L."/>
            <person name="Zhu T."/>
            <person name="Rodriguez J.C."/>
            <person name="Deal K.R."/>
            <person name="Dubcovsky J."/>
            <person name="McGuire P.E."/>
            <person name="Lux T."/>
            <person name="Spannagl M."/>
            <person name="Mayer K.F.X."/>
            <person name="Baldrich P."/>
            <person name="Meyers B.C."/>
            <person name="Huo N."/>
            <person name="Gu Y.Q."/>
            <person name="Zhou H."/>
            <person name="Devos K.M."/>
            <person name="Bennetzen J.L."/>
            <person name="Unver T."/>
            <person name="Budak H."/>
            <person name="Gulick P.J."/>
            <person name="Galiba G."/>
            <person name="Kalapos B."/>
            <person name="Nelson D.R."/>
            <person name="Li P."/>
            <person name="You F.M."/>
            <person name="Luo M.C."/>
            <person name="Dvorak J."/>
        </authorList>
    </citation>
    <scope>NUCLEOTIDE SEQUENCE [LARGE SCALE GENOMIC DNA]</scope>
    <source>
        <strain evidence="1">cv. AL8/78</strain>
    </source>
</reference>
<dbReference type="EnsemblPlants" id="AET2Gv20719200.3">
    <property type="protein sequence ID" value="AET2Gv20719200.3"/>
    <property type="gene ID" value="AET2Gv20719200"/>
</dbReference>
<organism evidence="1 2">
    <name type="scientific">Aegilops tauschii subsp. strangulata</name>
    <name type="common">Goatgrass</name>
    <dbReference type="NCBI Taxonomy" id="200361"/>
    <lineage>
        <taxon>Eukaryota</taxon>
        <taxon>Viridiplantae</taxon>
        <taxon>Streptophyta</taxon>
        <taxon>Embryophyta</taxon>
        <taxon>Tracheophyta</taxon>
        <taxon>Spermatophyta</taxon>
        <taxon>Magnoliopsida</taxon>
        <taxon>Liliopsida</taxon>
        <taxon>Poales</taxon>
        <taxon>Poaceae</taxon>
        <taxon>BOP clade</taxon>
        <taxon>Pooideae</taxon>
        <taxon>Triticodae</taxon>
        <taxon>Triticeae</taxon>
        <taxon>Triticinae</taxon>
        <taxon>Aegilops</taxon>
    </lineage>
</organism>
<dbReference type="Proteomes" id="UP000015105">
    <property type="component" value="Chromosome 2D"/>
</dbReference>
<dbReference type="Gramene" id="AET2Gv20719200.3">
    <property type="protein sequence ID" value="AET2Gv20719200.3"/>
    <property type="gene ID" value="AET2Gv20719200"/>
</dbReference>
<accession>A0A453C346</accession>
<protein>
    <submittedName>
        <fullName evidence="1">Uncharacterized protein</fullName>
    </submittedName>
</protein>
<reference evidence="1" key="4">
    <citation type="submission" date="2019-03" db="UniProtKB">
        <authorList>
            <consortium name="EnsemblPlants"/>
        </authorList>
    </citation>
    <scope>IDENTIFICATION</scope>
</reference>
<sequence>SAGRMVGIVRSMSKFPTYRRRYRHVVKLLVAYAVEREGSFGSSASGPSVSFEITRLEV</sequence>
<name>A0A453C346_AEGTS</name>
<reference evidence="2" key="1">
    <citation type="journal article" date="2014" name="Science">
        <title>Ancient hybridizations among the ancestral genomes of bread wheat.</title>
        <authorList>
            <consortium name="International Wheat Genome Sequencing Consortium,"/>
            <person name="Marcussen T."/>
            <person name="Sandve S.R."/>
            <person name="Heier L."/>
            <person name="Spannagl M."/>
            <person name="Pfeifer M."/>
            <person name="Jakobsen K.S."/>
            <person name="Wulff B.B."/>
            <person name="Steuernagel B."/>
            <person name="Mayer K.F."/>
            <person name="Olsen O.A."/>
        </authorList>
    </citation>
    <scope>NUCLEOTIDE SEQUENCE [LARGE SCALE GENOMIC DNA]</scope>
    <source>
        <strain evidence="2">cv. AL8/78</strain>
    </source>
</reference>
<reference evidence="2" key="2">
    <citation type="journal article" date="2017" name="Nat. Plants">
        <title>The Aegilops tauschii genome reveals multiple impacts of transposons.</title>
        <authorList>
            <person name="Zhao G."/>
            <person name="Zou C."/>
            <person name="Li K."/>
            <person name="Wang K."/>
            <person name="Li T."/>
            <person name="Gao L."/>
            <person name="Zhang X."/>
            <person name="Wang H."/>
            <person name="Yang Z."/>
            <person name="Liu X."/>
            <person name="Jiang W."/>
            <person name="Mao L."/>
            <person name="Kong X."/>
            <person name="Jiao Y."/>
            <person name="Jia J."/>
        </authorList>
    </citation>
    <scope>NUCLEOTIDE SEQUENCE [LARGE SCALE GENOMIC DNA]</scope>
    <source>
        <strain evidence="2">cv. AL8/78</strain>
    </source>
</reference>